<proteinExistence type="predicted"/>
<feature type="region of interest" description="Disordered" evidence="1">
    <location>
        <begin position="1"/>
        <end position="66"/>
    </location>
</feature>
<keyword evidence="3" id="KW-1185">Reference proteome</keyword>
<evidence type="ECO:0000256" key="1">
    <source>
        <dbReference type="SAM" id="MobiDB-lite"/>
    </source>
</evidence>
<organism evidence="2 3">
    <name type="scientific">Microbacterium phage Hendrix</name>
    <dbReference type="NCBI Taxonomy" id="2182341"/>
    <lineage>
        <taxon>Viruses</taxon>
        <taxon>Duplodnaviria</taxon>
        <taxon>Heunggongvirae</taxon>
        <taxon>Uroviricota</taxon>
        <taxon>Caudoviricetes</taxon>
        <taxon>Rogerhendrixvirus</taxon>
        <taxon>Rogerhendrixvirus hendrix</taxon>
    </lineage>
</organism>
<dbReference type="Proteomes" id="UP000247284">
    <property type="component" value="Segment"/>
</dbReference>
<evidence type="ECO:0000313" key="2">
    <source>
        <dbReference type="EMBL" id="AWN07729.1"/>
    </source>
</evidence>
<accession>A0A2U8UUD3</accession>
<feature type="compositionally biased region" description="Low complexity" evidence="1">
    <location>
        <begin position="19"/>
        <end position="30"/>
    </location>
</feature>
<feature type="region of interest" description="Disordered" evidence="1">
    <location>
        <begin position="126"/>
        <end position="179"/>
    </location>
</feature>
<evidence type="ECO:0000313" key="3">
    <source>
        <dbReference type="Proteomes" id="UP000247284"/>
    </source>
</evidence>
<protein>
    <submittedName>
        <fullName evidence="2">Uncharacterized protein</fullName>
    </submittedName>
</protein>
<gene>
    <name evidence="2" type="primary">58</name>
    <name evidence="2" type="ORF">PBI_HENDRIX_58</name>
</gene>
<dbReference type="RefSeq" id="YP_009801996.1">
    <property type="nucleotide sequence ID" value="NC_047977.1"/>
</dbReference>
<dbReference type="GeneID" id="54992525"/>
<dbReference type="KEGG" id="vg:54992525"/>
<feature type="compositionally biased region" description="Acidic residues" evidence="1">
    <location>
        <begin position="126"/>
        <end position="166"/>
    </location>
</feature>
<reference evidence="3" key="1">
    <citation type="submission" date="2018-04" db="EMBL/GenBank/DDBJ databases">
        <authorList>
            <person name="Go L.Y."/>
            <person name="Mitchell J.A."/>
        </authorList>
    </citation>
    <scope>NUCLEOTIDE SEQUENCE [LARGE SCALE GENOMIC DNA]</scope>
</reference>
<sequence>MGRTATFKAGERRIRPTGSDAAADSNTANSLFREVDEKGNPIVTVQSEGAHPLPASAPAEVVTDSRELSELDVKQDAVFDPTDEELANFDALVKSGLSETEAAAEVWPGVDFTTDDEVEDVIEEIEDAGNTEETAPEEETVEETTEEVVPEETKDEESDGDEETAAEEVARKYPEGEPTDKWLVSSIDAWAADQEPVIEFPSGATKPQKLAHIKEATA</sequence>
<feature type="compositionally biased region" description="Basic and acidic residues" evidence="1">
    <location>
        <begin position="168"/>
        <end position="179"/>
    </location>
</feature>
<name>A0A2U8UUD3_9CAUD</name>
<dbReference type="EMBL" id="MH183162">
    <property type="protein sequence ID" value="AWN07729.1"/>
    <property type="molecule type" value="Genomic_DNA"/>
</dbReference>